<dbReference type="InterPro" id="IPR050662">
    <property type="entry name" value="Sec-metab_biosynth-thioest"/>
</dbReference>
<evidence type="ECO:0000313" key="3">
    <source>
        <dbReference type="EMBL" id="MDO6578516.1"/>
    </source>
</evidence>
<dbReference type="SMART" id="SM00849">
    <property type="entry name" value="Lactamase_B"/>
    <property type="match status" value="1"/>
</dbReference>
<dbReference type="InterPro" id="IPR001279">
    <property type="entry name" value="Metallo-B-lactamas"/>
</dbReference>
<dbReference type="InterPro" id="IPR036388">
    <property type="entry name" value="WH-like_DNA-bd_sf"/>
</dbReference>
<dbReference type="Gene3D" id="3.60.15.10">
    <property type="entry name" value="Ribonuclease Z/Hydroxyacylglutathione hydrolase-like"/>
    <property type="match status" value="1"/>
</dbReference>
<evidence type="ECO:0000313" key="2">
    <source>
        <dbReference type="EMBL" id="AMJ75655.1"/>
    </source>
</evidence>
<gene>
    <name evidence="2" type="ORF">AVL57_17800</name>
    <name evidence="3" type="ORF">Q4527_14025</name>
</gene>
<dbReference type="PANTHER" id="PTHR23131">
    <property type="entry name" value="ENDORIBONUCLEASE LACTB2"/>
    <property type="match status" value="1"/>
</dbReference>
<dbReference type="PANTHER" id="PTHR23131:SF4">
    <property type="entry name" value="METALLO-BETA-LACTAMASE SUPERFAMILY POTEIN"/>
    <property type="match status" value="1"/>
</dbReference>
<evidence type="ECO:0000313" key="4">
    <source>
        <dbReference type="Proteomes" id="UP000056750"/>
    </source>
</evidence>
<dbReference type="AlphaFoldDB" id="A0AAW7Z691"/>
<dbReference type="InterPro" id="IPR048933">
    <property type="entry name" value="B_lactamase-like_C"/>
</dbReference>
<sequence>MHYPAIEQPSPGEWTEIVKGVLWLRMPLPFELDHINLYLVEDDDGWVVIDTGLGTSTTKTLWNEIFAALDKPISAVLVTHLHPDHVGLAGWIADQFKVPLYMSQVEYFTARAFTGGKSDTSAWRDEQYYHRVGLQPDDVTSLMSGNKGYSNVVSPIPISYRRLKQSDVLTLKGNSWEVMIGRGHSPEHVCLYSKELGILLAGDHILPQITPNIGVYSTEPEGNTLQDYLSTLLPFTDLPEKTLVLPAHRQPFVGVKDRVNELIEHHHGHLNALVEACSKPQTVVELLPVLFKRELSGRNVVFAVAECVSHLNYLLSHGKITRHLSDDGIYLYGAQQ</sequence>
<keyword evidence="4" id="KW-1185">Reference proteome</keyword>
<organism evidence="3 5">
    <name type="scientific">Alteromonas stellipolaris</name>
    <dbReference type="NCBI Taxonomy" id="233316"/>
    <lineage>
        <taxon>Bacteria</taxon>
        <taxon>Pseudomonadati</taxon>
        <taxon>Pseudomonadota</taxon>
        <taxon>Gammaproteobacteria</taxon>
        <taxon>Alteromonadales</taxon>
        <taxon>Alteromonadaceae</taxon>
        <taxon>Alteromonas/Salinimonas group</taxon>
        <taxon>Alteromonas</taxon>
    </lineage>
</organism>
<feature type="domain" description="Metallo-beta-lactamase" evidence="1">
    <location>
        <begin position="34"/>
        <end position="248"/>
    </location>
</feature>
<evidence type="ECO:0000259" key="1">
    <source>
        <dbReference type="SMART" id="SM00849"/>
    </source>
</evidence>
<name>A0AAW7Z691_9ALTE</name>
<dbReference type="Proteomes" id="UP000056750">
    <property type="component" value="Chromosome"/>
</dbReference>
<dbReference type="Proteomes" id="UP001170717">
    <property type="component" value="Unassembled WGS sequence"/>
</dbReference>
<dbReference type="RefSeq" id="WP_057789437.1">
    <property type="nucleotide sequence ID" value="NZ_CAXIBE010000039.1"/>
</dbReference>
<accession>A0AAW7Z691</accession>
<dbReference type="EMBL" id="CP013926">
    <property type="protein sequence ID" value="AMJ75655.1"/>
    <property type="molecule type" value="Genomic_DNA"/>
</dbReference>
<dbReference type="SUPFAM" id="SSF56281">
    <property type="entry name" value="Metallo-hydrolase/oxidoreductase"/>
    <property type="match status" value="1"/>
</dbReference>
<dbReference type="InterPro" id="IPR036866">
    <property type="entry name" value="RibonucZ/Hydroxyglut_hydro"/>
</dbReference>
<protein>
    <submittedName>
        <fullName evidence="3">MBL fold metallo-hydrolase</fullName>
    </submittedName>
</protein>
<dbReference type="Pfam" id="PF21221">
    <property type="entry name" value="B_lactamase-like_C"/>
    <property type="match status" value="1"/>
</dbReference>
<dbReference type="EMBL" id="JAUOQI010000010">
    <property type="protein sequence ID" value="MDO6578516.1"/>
    <property type="molecule type" value="Genomic_DNA"/>
</dbReference>
<reference evidence="3" key="2">
    <citation type="submission" date="2023-07" db="EMBL/GenBank/DDBJ databases">
        <title>Genome content predicts the carbon catabolic preferences of heterotrophic bacteria.</title>
        <authorList>
            <person name="Gralka M."/>
        </authorList>
    </citation>
    <scope>NUCLEOTIDE SEQUENCE</scope>
    <source>
        <strain evidence="3">F2M12</strain>
    </source>
</reference>
<evidence type="ECO:0000313" key="5">
    <source>
        <dbReference type="Proteomes" id="UP001170717"/>
    </source>
</evidence>
<dbReference type="Pfam" id="PF00753">
    <property type="entry name" value="Lactamase_B"/>
    <property type="match status" value="1"/>
</dbReference>
<reference evidence="2 4" key="1">
    <citation type="submission" date="2015-12" db="EMBL/GenBank/DDBJ databases">
        <title>Intraspecies pangenome expansion in the marine bacterium Alteromonas.</title>
        <authorList>
            <person name="Lopez-Perez M."/>
            <person name="Rodriguez-Valera F."/>
        </authorList>
    </citation>
    <scope>NUCLEOTIDE SEQUENCE [LARGE SCALE GENOMIC DNA]</scope>
    <source>
        <strain evidence="2 4">LMG 21861</strain>
    </source>
</reference>
<dbReference type="Gene3D" id="1.10.10.10">
    <property type="entry name" value="Winged helix-like DNA-binding domain superfamily/Winged helix DNA-binding domain"/>
    <property type="match status" value="1"/>
</dbReference>
<dbReference type="KEGG" id="asq:AVL57_17800"/>
<proteinExistence type="predicted"/>